<protein>
    <submittedName>
        <fullName evidence="5">Trans-aconitate 2-methyltransferase</fullName>
    </submittedName>
</protein>
<dbReference type="PANTHER" id="PTHR44942">
    <property type="entry name" value="METHYLTRANSF_11 DOMAIN-CONTAINING PROTEIN"/>
    <property type="match status" value="1"/>
</dbReference>
<accession>A0ABV6VP43</accession>
<keyword evidence="2" id="KW-0808">Transferase</keyword>
<keyword evidence="6" id="KW-1185">Reference proteome</keyword>
<dbReference type="Pfam" id="PF13649">
    <property type="entry name" value="Methyltransf_25"/>
    <property type="match status" value="1"/>
</dbReference>
<dbReference type="RefSeq" id="WP_380531389.1">
    <property type="nucleotide sequence ID" value="NZ_JBHFAB010000002.1"/>
</dbReference>
<feature type="domain" description="Methyltransferase" evidence="4">
    <location>
        <begin position="74"/>
        <end position="159"/>
    </location>
</feature>
<sequence>MPTLPREQPEPSAPEPSLPEPHTARRMAESFGVDAQRYDHARPGYPDALVSRIVAGDPGTDVRDRQGARHVRDVLDVGCGTGIAARQFQAAGCTVLGVDPDPRMADAARARGLRVEVAAFEAWQPDGRTFDAVVAAQSWHWVDPVAGTAKAAQLLRPGGRLAVFGHVYEPPAEVAEPFAAAYRRAVPDSPFNNQAARRPLDLYHAMYAKFADRIRETGQFDEPEQWRFDWERYYSRDQWLDLLPTTGGLTQLSPGQLAEVLDAVGSAIDTLGGGFTLNSTTLAVTAMRAAAP</sequence>
<gene>
    <name evidence="5" type="ORF">ACEZDE_02485</name>
</gene>
<comment type="caution">
    <text evidence="5">The sequence shown here is derived from an EMBL/GenBank/DDBJ whole genome shotgun (WGS) entry which is preliminary data.</text>
</comment>
<proteinExistence type="predicted"/>
<dbReference type="EMBL" id="JBHFAB010000002">
    <property type="protein sequence ID" value="MFC1415514.1"/>
    <property type="molecule type" value="Genomic_DNA"/>
</dbReference>
<dbReference type="InterPro" id="IPR041698">
    <property type="entry name" value="Methyltransf_25"/>
</dbReference>
<feature type="region of interest" description="Disordered" evidence="3">
    <location>
        <begin position="1"/>
        <end position="27"/>
    </location>
</feature>
<dbReference type="PANTHER" id="PTHR44942:SF4">
    <property type="entry name" value="METHYLTRANSFERASE TYPE 11 DOMAIN-CONTAINING PROTEIN"/>
    <property type="match status" value="1"/>
</dbReference>
<evidence type="ECO:0000259" key="4">
    <source>
        <dbReference type="Pfam" id="PF13649"/>
    </source>
</evidence>
<evidence type="ECO:0000256" key="1">
    <source>
        <dbReference type="ARBA" id="ARBA00022603"/>
    </source>
</evidence>
<evidence type="ECO:0000313" key="6">
    <source>
        <dbReference type="Proteomes" id="UP001592531"/>
    </source>
</evidence>
<dbReference type="Proteomes" id="UP001592531">
    <property type="component" value="Unassembled WGS sequence"/>
</dbReference>
<dbReference type="SUPFAM" id="SSF53335">
    <property type="entry name" value="S-adenosyl-L-methionine-dependent methyltransferases"/>
    <property type="match status" value="1"/>
</dbReference>
<evidence type="ECO:0000256" key="3">
    <source>
        <dbReference type="SAM" id="MobiDB-lite"/>
    </source>
</evidence>
<dbReference type="Gene3D" id="3.40.50.150">
    <property type="entry name" value="Vaccinia Virus protein VP39"/>
    <property type="match status" value="1"/>
</dbReference>
<organism evidence="5 6">
    <name type="scientific">Streptacidiphilus cavernicola</name>
    <dbReference type="NCBI Taxonomy" id="3342716"/>
    <lineage>
        <taxon>Bacteria</taxon>
        <taxon>Bacillati</taxon>
        <taxon>Actinomycetota</taxon>
        <taxon>Actinomycetes</taxon>
        <taxon>Kitasatosporales</taxon>
        <taxon>Streptomycetaceae</taxon>
        <taxon>Streptacidiphilus</taxon>
    </lineage>
</organism>
<dbReference type="CDD" id="cd02440">
    <property type="entry name" value="AdoMet_MTases"/>
    <property type="match status" value="1"/>
</dbReference>
<evidence type="ECO:0000313" key="5">
    <source>
        <dbReference type="EMBL" id="MFC1415514.1"/>
    </source>
</evidence>
<evidence type="ECO:0000256" key="2">
    <source>
        <dbReference type="ARBA" id="ARBA00022679"/>
    </source>
</evidence>
<reference evidence="5 6" key="1">
    <citation type="submission" date="2024-09" db="EMBL/GenBank/DDBJ databases">
        <authorList>
            <person name="Lee S.D."/>
        </authorList>
    </citation>
    <scope>NUCLEOTIDE SEQUENCE [LARGE SCALE GENOMIC DNA]</scope>
    <source>
        <strain evidence="5 6">N8-3</strain>
    </source>
</reference>
<dbReference type="InterPro" id="IPR051052">
    <property type="entry name" value="Diverse_substrate_MTase"/>
</dbReference>
<keyword evidence="1" id="KW-0489">Methyltransferase</keyword>
<name>A0ABV6VP43_9ACTN</name>
<dbReference type="InterPro" id="IPR029063">
    <property type="entry name" value="SAM-dependent_MTases_sf"/>
</dbReference>